<name>A0A328CZG5_9ASTE</name>
<keyword evidence="3" id="KW-1185">Reference proteome</keyword>
<organism evidence="2 3">
    <name type="scientific">Cuscuta australis</name>
    <dbReference type="NCBI Taxonomy" id="267555"/>
    <lineage>
        <taxon>Eukaryota</taxon>
        <taxon>Viridiplantae</taxon>
        <taxon>Streptophyta</taxon>
        <taxon>Embryophyta</taxon>
        <taxon>Tracheophyta</taxon>
        <taxon>Spermatophyta</taxon>
        <taxon>Magnoliopsida</taxon>
        <taxon>eudicotyledons</taxon>
        <taxon>Gunneridae</taxon>
        <taxon>Pentapetalae</taxon>
        <taxon>asterids</taxon>
        <taxon>lamiids</taxon>
        <taxon>Solanales</taxon>
        <taxon>Convolvulaceae</taxon>
        <taxon>Cuscuteae</taxon>
        <taxon>Cuscuta</taxon>
        <taxon>Cuscuta subgen. Grammica</taxon>
        <taxon>Cuscuta sect. Cleistogrammica</taxon>
    </lineage>
</organism>
<protein>
    <submittedName>
        <fullName evidence="2">Uncharacterized protein</fullName>
    </submittedName>
</protein>
<evidence type="ECO:0000313" key="3">
    <source>
        <dbReference type="Proteomes" id="UP000249390"/>
    </source>
</evidence>
<dbReference type="AlphaFoldDB" id="A0A328CZG5"/>
<evidence type="ECO:0000313" key="2">
    <source>
        <dbReference type="EMBL" id="RAL37798.1"/>
    </source>
</evidence>
<reference evidence="2 3" key="1">
    <citation type="submission" date="2018-06" db="EMBL/GenBank/DDBJ databases">
        <title>The Genome of Cuscuta australis (Dodder) Provides Insight into the Evolution of Plant Parasitism.</title>
        <authorList>
            <person name="Liu H."/>
        </authorList>
    </citation>
    <scope>NUCLEOTIDE SEQUENCE [LARGE SCALE GENOMIC DNA]</scope>
    <source>
        <strain evidence="3">cv. Yunnan</strain>
        <tissue evidence="2">Vines</tissue>
    </source>
</reference>
<comment type="caution">
    <text evidence="2">The sequence shown here is derived from an EMBL/GenBank/DDBJ whole genome shotgun (WGS) entry which is preliminary data.</text>
</comment>
<dbReference type="EMBL" id="NQVE01000215">
    <property type="protein sequence ID" value="RAL37798.1"/>
    <property type="molecule type" value="Genomic_DNA"/>
</dbReference>
<comment type="similarity">
    <text evidence="1">Belongs to the BCP1 family.</text>
</comment>
<dbReference type="GO" id="GO:0005634">
    <property type="term" value="C:nucleus"/>
    <property type="evidence" value="ECO:0007669"/>
    <property type="project" value="TreeGrafter"/>
</dbReference>
<dbReference type="PANTHER" id="PTHR13261">
    <property type="entry name" value="BRCA2 AND CDKN1A INTERACTING PROTEIN"/>
    <property type="match status" value="1"/>
</dbReference>
<dbReference type="InterPro" id="IPR025602">
    <property type="entry name" value="BCP1_family"/>
</dbReference>
<gene>
    <name evidence="2" type="ORF">DM860_000492</name>
</gene>
<proteinExistence type="inferred from homology"/>
<dbReference type="Pfam" id="PF13862">
    <property type="entry name" value="BCCIP"/>
    <property type="match status" value="1"/>
</dbReference>
<accession>A0A328CZG5</accession>
<evidence type="ECO:0000256" key="1">
    <source>
        <dbReference type="ARBA" id="ARBA00006781"/>
    </source>
</evidence>
<dbReference type="PANTHER" id="PTHR13261:SF0">
    <property type="entry name" value="BRCA2 AND CDKN1A-INTERACTING PROTEIN"/>
    <property type="match status" value="1"/>
</dbReference>
<sequence length="225" mass="25288">MHMRSLMRTIEADRNALLGYSFTKGKCSGWCCFAQGVFRKSSRATRSIQTIMQHKTVCQDIAHLVSLHLLNMWPIIPHIARSTPTFLRDCRKKSCPTPQVQYFSPSNLYIKSSLVVEISLLEFVPPVNGVQKQTLGGRKNSLHSHSSSDEEFEGTIVQADFEFFDPKPDDFHGVKLLLQTCLDNKQWDLSGFVNLILGQPTVGTVIKIAEDEDEGIYSVISAINL</sequence>
<dbReference type="Proteomes" id="UP000249390">
    <property type="component" value="Unassembled WGS sequence"/>
</dbReference>